<sequence>MIISRHQRPAVLVKLIINKQEDPKKMAKDALRYYQAIEPQLTCVLHHNGCKARATMSLEEGAPTKISKHSPLHTHPPDNHQKE</sequence>
<evidence type="ECO:0000313" key="2">
    <source>
        <dbReference type="EMBL" id="CAD7420982.1"/>
    </source>
</evidence>
<gene>
    <name evidence="2" type="ORF">TPSB3V08_LOCUS14397</name>
</gene>
<protein>
    <submittedName>
        <fullName evidence="2">Uncharacterized protein</fullName>
    </submittedName>
</protein>
<feature type="region of interest" description="Disordered" evidence="1">
    <location>
        <begin position="57"/>
        <end position="83"/>
    </location>
</feature>
<organism evidence="2">
    <name type="scientific">Timema poppense</name>
    <name type="common">Walking stick</name>
    <dbReference type="NCBI Taxonomy" id="170557"/>
    <lineage>
        <taxon>Eukaryota</taxon>
        <taxon>Metazoa</taxon>
        <taxon>Ecdysozoa</taxon>
        <taxon>Arthropoda</taxon>
        <taxon>Hexapoda</taxon>
        <taxon>Insecta</taxon>
        <taxon>Pterygota</taxon>
        <taxon>Neoptera</taxon>
        <taxon>Polyneoptera</taxon>
        <taxon>Phasmatodea</taxon>
        <taxon>Timematodea</taxon>
        <taxon>Timematoidea</taxon>
        <taxon>Timematidae</taxon>
        <taxon>Timema</taxon>
    </lineage>
</organism>
<name>A0A7R9DW42_TIMPO</name>
<reference evidence="2" key="1">
    <citation type="submission" date="2020-11" db="EMBL/GenBank/DDBJ databases">
        <authorList>
            <person name="Tran Van P."/>
        </authorList>
    </citation>
    <scope>NUCLEOTIDE SEQUENCE</scope>
</reference>
<proteinExistence type="predicted"/>
<dbReference type="AlphaFoldDB" id="A0A7R9DW42"/>
<dbReference type="EMBL" id="OD040897">
    <property type="protein sequence ID" value="CAD7420982.1"/>
    <property type="molecule type" value="Genomic_DNA"/>
</dbReference>
<evidence type="ECO:0000256" key="1">
    <source>
        <dbReference type="SAM" id="MobiDB-lite"/>
    </source>
</evidence>
<accession>A0A7R9DW42</accession>